<organism evidence="2 3">
    <name type="scientific">Paenibacillus rhizolycopersici</name>
    <dbReference type="NCBI Taxonomy" id="2780073"/>
    <lineage>
        <taxon>Bacteria</taxon>
        <taxon>Bacillati</taxon>
        <taxon>Bacillota</taxon>
        <taxon>Bacilli</taxon>
        <taxon>Bacillales</taxon>
        <taxon>Paenibacillaceae</taxon>
        <taxon>Paenibacillus</taxon>
    </lineage>
</organism>
<reference evidence="2 3" key="1">
    <citation type="submission" date="2021-01" db="EMBL/GenBank/DDBJ databases">
        <title>Paenibacillus sp.nov. isolated from the rhizosphere soil of tomato plant.</title>
        <authorList>
            <person name="Thin K.K."/>
            <person name="Zhang X."/>
            <person name="He S."/>
        </authorList>
    </citation>
    <scope>NUCLEOTIDE SEQUENCE [LARGE SCALE GENOMIC DNA]</scope>
    <source>
        <strain evidence="2 3">DXFW5</strain>
    </source>
</reference>
<name>A0ABS2H6Q5_9BACL</name>
<accession>A0ABS2H6Q5</accession>
<evidence type="ECO:0000313" key="3">
    <source>
        <dbReference type="Proteomes" id="UP001516620"/>
    </source>
</evidence>
<protein>
    <recommendedName>
        <fullName evidence="4">DUF3939 domain-containing protein</fullName>
    </recommendedName>
</protein>
<evidence type="ECO:0000256" key="1">
    <source>
        <dbReference type="SAM" id="Phobius"/>
    </source>
</evidence>
<feature type="transmembrane region" description="Helical" evidence="1">
    <location>
        <begin position="12"/>
        <end position="30"/>
    </location>
</feature>
<proteinExistence type="predicted"/>
<dbReference type="EMBL" id="JADCNN020000005">
    <property type="protein sequence ID" value="MBM6995520.1"/>
    <property type="molecule type" value="Genomic_DNA"/>
</dbReference>
<dbReference type="RefSeq" id="WP_193415980.1">
    <property type="nucleotide sequence ID" value="NZ_JADCNN020000005.1"/>
</dbReference>
<keyword evidence="1" id="KW-0812">Transmembrane</keyword>
<keyword evidence="3" id="KW-1185">Reference proteome</keyword>
<sequence length="252" mass="28153">MLKLSILKPTRLRSAALVVILTTMMTFLLSGCLYRGDRQQGGPVSYTESVDRVQRALERFQEEKGILPIVTAGEETPRYEKYRIDLEQLKREGYLEELPSAAFEQGGSVYFLVIDEEVNPTVKVMDLNTMQKVNDIQRKVLSYQSSHGGALPSKADGEAYPGLYTVDLPLLHAESLALPSVYSGETLPFLMDAEGNVYVDYAFDIMQAIDQSGKTPQGDEDLRAWLTDRSAFVPVKSLPYRWTGSEPVPYVG</sequence>
<comment type="caution">
    <text evidence="2">The sequence shown here is derived from an EMBL/GenBank/DDBJ whole genome shotgun (WGS) entry which is preliminary data.</text>
</comment>
<keyword evidence="1" id="KW-1133">Transmembrane helix</keyword>
<dbReference type="PROSITE" id="PS51257">
    <property type="entry name" value="PROKAR_LIPOPROTEIN"/>
    <property type="match status" value="1"/>
</dbReference>
<dbReference type="Proteomes" id="UP001516620">
    <property type="component" value="Unassembled WGS sequence"/>
</dbReference>
<gene>
    <name evidence="2" type="ORF">IM700_007575</name>
</gene>
<evidence type="ECO:0000313" key="2">
    <source>
        <dbReference type="EMBL" id="MBM6995520.1"/>
    </source>
</evidence>
<keyword evidence="1" id="KW-0472">Membrane</keyword>
<evidence type="ECO:0008006" key="4">
    <source>
        <dbReference type="Google" id="ProtNLM"/>
    </source>
</evidence>